<name>A0A8S2WU12_9BILA</name>
<accession>A0A8S2WU12</accession>
<sequence>MNQGGRGGTLSSLDPE</sequence>
<evidence type="ECO:0000313" key="1">
    <source>
        <dbReference type="EMBL" id="CAF3753547.1"/>
    </source>
</evidence>
<evidence type="ECO:0000313" key="3">
    <source>
        <dbReference type="EMBL" id="CAF4459866.1"/>
    </source>
</evidence>
<feature type="non-terminal residue" evidence="3">
    <location>
        <position position="16"/>
    </location>
</feature>
<dbReference type="Proteomes" id="UP000681720">
    <property type="component" value="Unassembled WGS sequence"/>
</dbReference>
<gene>
    <name evidence="1" type="ORF">BYL167_LOCUS462</name>
    <name evidence="2" type="ORF">GIL414_LOCUS32747</name>
    <name evidence="3" type="ORF">GIL414_LOCUS32817</name>
    <name evidence="4" type="ORF">SMN809_LOCUS49061</name>
</gene>
<dbReference type="EMBL" id="CAJOBJ010070897">
    <property type="protein sequence ID" value="CAF4459866.1"/>
    <property type="molecule type" value="Genomic_DNA"/>
</dbReference>
<evidence type="ECO:0000313" key="2">
    <source>
        <dbReference type="EMBL" id="CAF4458168.1"/>
    </source>
</evidence>
<dbReference type="EMBL" id="CAJOBJ010070543">
    <property type="protein sequence ID" value="CAF4458168.1"/>
    <property type="molecule type" value="Genomic_DNA"/>
</dbReference>
<proteinExistence type="predicted"/>
<comment type="caution">
    <text evidence="3">The sequence shown here is derived from an EMBL/GenBank/DDBJ whole genome shotgun (WGS) entry which is preliminary data.</text>
</comment>
<dbReference type="EMBL" id="CAJOBH010000049">
    <property type="protein sequence ID" value="CAF3753547.1"/>
    <property type="molecule type" value="Genomic_DNA"/>
</dbReference>
<evidence type="ECO:0000313" key="4">
    <source>
        <dbReference type="EMBL" id="CAF4843695.1"/>
    </source>
</evidence>
<dbReference type="Proteomes" id="UP000681967">
    <property type="component" value="Unassembled WGS sequence"/>
</dbReference>
<organism evidence="3 5">
    <name type="scientific">Rotaria magnacalcarata</name>
    <dbReference type="NCBI Taxonomy" id="392030"/>
    <lineage>
        <taxon>Eukaryota</taxon>
        <taxon>Metazoa</taxon>
        <taxon>Spiralia</taxon>
        <taxon>Gnathifera</taxon>
        <taxon>Rotifera</taxon>
        <taxon>Eurotatoria</taxon>
        <taxon>Bdelloidea</taxon>
        <taxon>Philodinida</taxon>
        <taxon>Philodinidae</taxon>
        <taxon>Rotaria</taxon>
    </lineage>
</organism>
<reference evidence="3" key="1">
    <citation type="submission" date="2021-02" db="EMBL/GenBank/DDBJ databases">
        <authorList>
            <person name="Nowell W R."/>
        </authorList>
    </citation>
    <scope>NUCLEOTIDE SEQUENCE</scope>
</reference>
<dbReference type="EMBL" id="CAJOBI010159111">
    <property type="protein sequence ID" value="CAF4843695.1"/>
    <property type="molecule type" value="Genomic_DNA"/>
</dbReference>
<dbReference type="Proteomes" id="UP000676336">
    <property type="component" value="Unassembled WGS sequence"/>
</dbReference>
<protein>
    <submittedName>
        <fullName evidence="3">Uncharacterized protein</fullName>
    </submittedName>
</protein>
<dbReference type="AlphaFoldDB" id="A0A8S2WU12"/>
<evidence type="ECO:0000313" key="5">
    <source>
        <dbReference type="Proteomes" id="UP000681720"/>
    </source>
</evidence>